<dbReference type="SMART" id="SM00220">
    <property type="entry name" value="S_TKc"/>
    <property type="match status" value="1"/>
</dbReference>
<keyword evidence="1" id="KW-0808">Transferase</keyword>
<keyword evidence="8" id="KW-1185">Reference proteome</keyword>
<dbReference type="FunFam" id="3.30.200.20:FF:000818">
    <property type="entry name" value="Uncharacterized protein"/>
    <property type="match status" value="1"/>
</dbReference>
<dbReference type="Proteomes" id="UP000683925">
    <property type="component" value="Unassembled WGS sequence"/>
</dbReference>
<dbReference type="PANTHER" id="PTHR11042:SF136">
    <property type="entry name" value="EIF-2-ALPHA KINASE GCN2"/>
    <property type="match status" value="1"/>
</dbReference>
<evidence type="ECO:0000256" key="1">
    <source>
        <dbReference type="ARBA" id="ARBA00022679"/>
    </source>
</evidence>
<dbReference type="GO" id="GO:0004694">
    <property type="term" value="F:eukaryotic translation initiation factor 2alpha kinase activity"/>
    <property type="evidence" value="ECO:0007669"/>
    <property type="project" value="TreeGrafter"/>
</dbReference>
<sequence length="477" mass="56982">MYQDNSEHYEFINSNLVIEEIPEEIENDKVIVQEAADENKIKVILVNNQKLKQEFLIADNFSTFTQVLVISTINHNCYYDDPFFHYILMMTKVIRKALRRMLVPTCIKTKEEFIIKQNNLFQCFYQDINIGFITSTGQIKSTAFIYVHKTIRDFVIKKIVIDQKQERVRLLMHFFKIENIIKIPYVQQDYKNQFLKTNKFKNEFIILSEEIETHQSLFQVYKLVDDQIYFVKRIHLRANFSSSFMNVFNTKDVYINIAKILASLSHPNVIRLYDWWIEILNFQPYLFMQIEYCIYPRYQCQAKNLLSYSYFYMNPMPHKQKQKHIQDIILQIIQALEFLKLRKIHLIDLKPENIMVTITVTGDLQVVLADFNPQITNQKQQSYLDYTFQAIGTLILHLILTFPGDATLRNNYITKFLNSKFEESFALLDSLAQKVKNRNREFSFQLYKNLLLLVKSIVTDSHFHDFHELKTTIEKIY</sequence>
<dbReference type="EMBL" id="CAJJDP010000015">
    <property type="protein sequence ID" value="CAD8143826.1"/>
    <property type="molecule type" value="Genomic_DNA"/>
</dbReference>
<dbReference type="OMA" id="STINHNC"/>
<proteinExistence type="predicted"/>
<dbReference type="OrthoDB" id="287887at2759"/>
<dbReference type="Pfam" id="PF00069">
    <property type="entry name" value="Pkinase"/>
    <property type="match status" value="1"/>
</dbReference>
<keyword evidence="4" id="KW-0067">ATP-binding</keyword>
<feature type="domain" description="Protein kinase" evidence="6">
    <location>
        <begin position="206"/>
        <end position="477"/>
    </location>
</feature>
<keyword evidence="3" id="KW-0418">Kinase</keyword>
<comment type="caution">
    <text evidence="7">The sequence shown here is derived from an EMBL/GenBank/DDBJ whole genome shotgun (WGS) entry which is preliminary data.</text>
</comment>
<evidence type="ECO:0000256" key="4">
    <source>
        <dbReference type="ARBA" id="ARBA00022840"/>
    </source>
</evidence>
<dbReference type="PROSITE" id="PS50011">
    <property type="entry name" value="PROTEIN_KINASE_DOM"/>
    <property type="match status" value="1"/>
</dbReference>
<dbReference type="GO" id="GO:0005829">
    <property type="term" value="C:cytosol"/>
    <property type="evidence" value="ECO:0007669"/>
    <property type="project" value="TreeGrafter"/>
</dbReference>
<dbReference type="PANTHER" id="PTHR11042">
    <property type="entry name" value="EUKARYOTIC TRANSLATION INITIATION FACTOR 2-ALPHA KINASE EIF2-ALPHA KINASE -RELATED"/>
    <property type="match status" value="1"/>
</dbReference>
<accession>A0A8S1SWP6</accession>
<evidence type="ECO:0000313" key="7">
    <source>
        <dbReference type="EMBL" id="CAD8143826.1"/>
    </source>
</evidence>
<evidence type="ECO:0000256" key="2">
    <source>
        <dbReference type="ARBA" id="ARBA00022741"/>
    </source>
</evidence>
<reference evidence="7" key="1">
    <citation type="submission" date="2021-01" db="EMBL/GenBank/DDBJ databases">
        <authorList>
            <consortium name="Genoscope - CEA"/>
            <person name="William W."/>
        </authorList>
    </citation>
    <scope>NUCLEOTIDE SEQUENCE</scope>
</reference>
<dbReference type="GO" id="GO:0005634">
    <property type="term" value="C:nucleus"/>
    <property type="evidence" value="ECO:0007669"/>
    <property type="project" value="TreeGrafter"/>
</dbReference>
<keyword evidence="2" id="KW-0547">Nucleotide-binding</keyword>
<dbReference type="InterPro" id="IPR050339">
    <property type="entry name" value="CC_SR_Kinase"/>
</dbReference>
<dbReference type="GO" id="GO:0005524">
    <property type="term" value="F:ATP binding"/>
    <property type="evidence" value="ECO:0007669"/>
    <property type="project" value="UniProtKB-KW"/>
</dbReference>
<dbReference type="AlphaFoldDB" id="A0A8S1SWP6"/>
<evidence type="ECO:0000259" key="6">
    <source>
        <dbReference type="PROSITE" id="PS50011"/>
    </source>
</evidence>
<name>A0A8S1SWP6_PAROT</name>
<gene>
    <name evidence="7" type="ORF">POCTA_138.1.T0150231</name>
</gene>
<keyword evidence="5" id="KW-0652">Protein synthesis inhibitor</keyword>
<evidence type="ECO:0000256" key="5">
    <source>
        <dbReference type="ARBA" id="ARBA00023193"/>
    </source>
</evidence>
<dbReference type="FunFam" id="1.10.510.10:FF:001126">
    <property type="entry name" value="Uncharacterized protein"/>
    <property type="match status" value="1"/>
</dbReference>
<dbReference type="InterPro" id="IPR000719">
    <property type="entry name" value="Prot_kinase_dom"/>
</dbReference>
<evidence type="ECO:0000256" key="3">
    <source>
        <dbReference type="ARBA" id="ARBA00022777"/>
    </source>
</evidence>
<dbReference type="GO" id="GO:0017148">
    <property type="term" value="P:negative regulation of translation"/>
    <property type="evidence" value="ECO:0007669"/>
    <property type="project" value="UniProtKB-KW"/>
</dbReference>
<evidence type="ECO:0000313" key="8">
    <source>
        <dbReference type="Proteomes" id="UP000683925"/>
    </source>
</evidence>
<organism evidence="7 8">
    <name type="scientific">Paramecium octaurelia</name>
    <dbReference type="NCBI Taxonomy" id="43137"/>
    <lineage>
        <taxon>Eukaryota</taxon>
        <taxon>Sar</taxon>
        <taxon>Alveolata</taxon>
        <taxon>Ciliophora</taxon>
        <taxon>Intramacronucleata</taxon>
        <taxon>Oligohymenophorea</taxon>
        <taxon>Peniculida</taxon>
        <taxon>Parameciidae</taxon>
        <taxon>Paramecium</taxon>
    </lineage>
</organism>
<protein>
    <recommendedName>
        <fullName evidence="6">Protein kinase domain-containing protein</fullName>
    </recommendedName>
</protein>